<dbReference type="InterPro" id="IPR023614">
    <property type="entry name" value="Porin_dom_sf"/>
</dbReference>
<keyword evidence="11" id="KW-0007">Acetylation</keyword>
<evidence type="ECO:0000256" key="9">
    <source>
        <dbReference type="ARBA" id="ARBA00022787"/>
    </source>
</evidence>
<dbReference type="Proteomes" id="UP001066276">
    <property type="component" value="Chromosome 11"/>
</dbReference>
<evidence type="ECO:0000256" key="5">
    <source>
        <dbReference type="ARBA" id="ARBA00022499"/>
    </source>
</evidence>
<keyword evidence="12" id="KW-0520">NAD</keyword>
<keyword evidence="14" id="KW-0626">Porin</keyword>
<evidence type="ECO:0000256" key="4">
    <source>
        <dbReference type="ARBA" id="ARBA00022452"/>
    </source>
</evidence>
<dbReference type="GO" id="GO:0000166">
    <property type="term" value="F:nucleotide binding"/>
    <property type="evidence" value="ECO:0007669"/>
    <property type="project" value="UniProtKB-KW"/>
</dbReference>
<comment type="catalytic activity">
    <reaction evidence="17">
        <text>chloride(in) = chloride(out)</text>
        <dbReference type="Rhea" id="RHEA:29823"/>
        <dbReference type="ChEBI" id="CHEBI:17996"/>
    </reaction>
</comment>
<keyword evidence="4" id="KW-1134">Transmembrane beta strand</keyword>
<keyword evidence="5" id="KW-1017">Isopeptide bond</keyword>
<evidence type="ECO:0000256" key="13">
    <source>
        <dbReference type="ARBA" id="ARBA00023065"/>
    </source>
</evidence>
<evidence type="ECO:0000256" key="1">
    <source>
        <dbReference type="ARBA" id="ARBA00004294"/>
    </source>
</evidence>
<evidence type="ECO:0000256" key="20">
    <source>
        <dbReference type="ARBA" id="ARBA00049964"/>
    </source>
</evidence>
<evidence type="ECO:0000313" key="23">
    <source>
        <dbReference type="Proteomes" id="UP001066276"/>
    </source>
</evidence>
<reference evidence="22" key="1">
    <citation type="journal article" date="2022" name="bioRxiv">
        <title>Sequencing and chromosome-scale assembly of the giantPleurodeles waltlgenome.</title>
        <authorList>
            <person name="Brown T."/>
            <person name="Elewa A."/>
            <person name="Iarovenko S."/>
            <person name="Subramanian E."/>
            <person name="Araus A.J."/>
            <person name="Petzold A."/>
            <person name="Susuki M."/>
            <person name="Suzuki K.-i.T."/>
            <person name="Hayashi T."/>
            <person name="Toyoda A."/>
            <person name="Oliveira C."/>
            <person name="Osipova E."/>
            <person name="Leigh N.D."/>
            <person name="Simon A."/>
            <person name="Yun M.H."/>
        </authorList>
    </citation>
    <scope>NUCLEOTIDE SEQUENCE</scope>
    <source>
        <strain evidence="22">20211129_DDA</strain>
        <tissue evidence="22">Liver</tissue>
    </source>
</reference>
<comment type="subunit">
    <text evidence="19">Interacts with ARMC12 in a TBC1D21-dependent manner. Interacts with MISFA.</text>
</comment>
<evidence type="ECO:0000313" key="22">
    <source>
        <dbReference type="EMBL" id="KAJ1090957.1"/>
    </source>
</evidence>
<keyword evidence="16" id="KW-0472">Membrane</keyword>
<dbReference type="PANTHER" id="PTHR11743">
    <property type="entry name" value="VOLTAGE-DEPENDENT ANION-SELECTIVE CHANNEL"/>
    <property type="match status" value="1"/>
</dbReference>
<organism evidence="22 23">
    <name type="scientific">Pleurodeles waltl</name>
    <name type="common">Iberian ribbed newt</name>
    <dbReference type="NCBI Taxonomy" id="8319"/>
    <lineage>
        <taxon>Eukaryota</taxon>
        <taxon>Metazoa</taxon>
        <taxon>Chordata</taxon>
        <taxon>Craniata</taxon>
        <taxon>Vertebrata</taxon>
        <taxon>Euteleostomi</taxon>
        <taxon>Amphibia</taxon>
        <taxon>Batrachia</taxon>
        <taxon>Caudata</taxon>
        <taxon>Salamandroidea</taxon>
        <taxon>Salamandridae</taxon>
        <taxon>Pleurodelinae</taxon>
        <taxon>Pleurodeles</taxon>
    </lineage>
</organism>
<keyword evidence="13" id="KW-0406">Ion transport</keyword>
<evidence type="ECO:0000256" key="15">
    <source>
        <dbReference type="ARBA" id="ARBA00023128"/>
    </source>
</evidence>
<keyword evidence="8" id="KW-0547">Nucleotide-binding</keyword>
<evidence type="ECO:0000256" key="7">
    <source>
        <dbReference type="ARBA" id="ARBA00022692"/>
    </source>
</evidence>
<keyword evidence="6" id="KW-0597">Phosphoprotein</keyword>
<dbReference type="PROSITE" id="PS00558">
    <property type="entry name" value="EUKARYOTIC_PORIN"/>
    <property type="match status" value="1"/>
</dbReference>
<dbReference type="GO" id="GO:0008308">
    <property type="term" value="F:voltage-gated monoatomic anion channel activity"/>
    <property type="evidence" value="ECO:0007669"/>
    <property type="project" value="InterPro"/>
</dbReference>
<evidence type="ECO:0000256" key="17">
    <source>
        <dbReference type="ARBA" id="ARBA00024167"/>
    </source>
</evidence>
<keyword evidence="15" id="KW-0496">Mitochondrion</keyword>
<evidence type="ECO:0000256" key="19">
    <source>
        <dbReference type="ARBA" id="ARBA00046980"/>
    </source>
</evidence>
<dbReference type="InterPro" id="IPR001925">
    <property type="entry name" value="Porin_Euk"/>
</dbReference>
<accession>A0AAV7LHC0</accession>
<keyword evidence="9" id="KW-1000">Mitochondrion outer membrane</keyword>
<dbReference type="GO" id="GO:0005741">
    <property type="term" value="C:mitochondrial outer membrane"/>
    <property type="evidence" value="ECO:0007669"/>
    <property type="project" value="UniProtKB-SubCell"/>
</dbReference>
<keyword evidence="23" id="KW-1185">Reference proteome</keyword>
<evidence type="ECO:0000256" key="18">
    <source>
        <dbReference type="ARBA" id="ARBA00034430"/>
    </source>
</evidence>
<evidence type="ECO:0000256" key="8">
    <source>
        <dbReference type="ARBA" id="ARBA00022741"/>
    </source>
</evidence>
<keyword evidence="7" id="KW-0812">Transmembrane</keyword>
<dbReference type="Pfam" id="PF01459">
    <property type="entry name" value="Porin_3"/>
    <property type="match status" value="1"/>
</dbReference>
<dbReference type="PANTHER" id="PTHR11743:SF28">
    <property type="entry name" value="VOLTAGE-DEPENDENT ANION-SELECTIVE CHANNEL PROTEIN 3"/>
    <property type="match status" value="1"/>
</dbReference>
<evidence type="ECO:0000256" key="2">
    <source>
        <dbReference type="ARBA" id="ARBA00007780"/>
    </source>
</evidence>
<evidence type="ECO:0000256" key="14">
    <source>
        <dbReference type="ARBA" id="ARBA00023114"/>
    </source>
</evidence>
<dbReference type="FunFam" id="2.40.160.10:FF:000001">
    <property type="entry name" value="Voltage-dependent anion-selective channel protein 2"/>
    <property type="match status" value="1"/>
</dbReference>
<keyword evidence="10" id="KW-0832">Ubl conjugation</keyword>
<comment type="subcellular location">
    <subcellularLocation>
        <location evidence="1">Mitochondrion outer membrane</location>
    </subcellularLocation>
</comment>
<dbReference type="Gene3D" id="2.40.160.10">
    <property type="entry name" value="Porin"/>
    <property type="match status" value="1"/>
</dbReference>
<proteinExistence type="inferred from homology"/>
<comment type="function">
    <text evidence="20">Non-selective voltage-gated ion channel that mediates the transport of anions and cations through the mitochondrion outer membrane and plasma membrane. Forms a high-conducting channel with a stable open state and a voltage-induced closure with a mild preference for anions over cations. Involved in male fertility and sperm mitochondrial sheath formation.</text>
</comment>
<dbReference type="PRINTS" id="PR00185">
    <property type="entry name" value="EUKARYTPORIN"/>
</dbReference>
<comment type="catalytic activity">
    <reaction evidence="18">
        <text>K(+)(in) = K(+)(out)</text>
        <dbReference type="Rhea" id="RHEA:29463"/>
        <dbReference type="ChEBI" id="CHEBI:29103"/>
    </reaction>
</comment>
<dbReference type="AlphaFoldDB" id="A0AAV7LHC0"/>
<gene>
    <name evidence="22" type="ORF">NDU88_004085</name>
</gene>
<evidence type="ECO:0000256" key="21">
    <source>
        <dbReference type="ARBA" id="ARBA00050036"/>
    </source>
</evidence>
<evidence type="ECO:0000256" key="3">
    <source>
        <dbReference type="ARBA" id="ARBA00022448"/>
    </source>
</evidence>
<evidence type="ECO:0000256" key="12">
    <source>
        <dbReference type="ARBA" id="ARBA00023027"/>
    </source>
</evidence>
<sequence length="324" mass="35043">MVKRTCILEFSYCFSLHSLIGVGWSPSETEVGRKRRQSRETMAVPPSYSDLGKSARDVFVKGYGFGHMKLELKTKSSSGVEFTSTGSSNIETGKATGQLETKYKFEKMGTTFTQKWNTDNTLAAEIAMEDQLAKGLKLAFDATFVPNTGKKSGKLKTSYKRDYANLGCDIDLDMAGPTVHGWAVLGYEGWLAGYQVAFDTAKSRLAQNNVALGYKAGDFQLHTNVNDGTEFGGSIYQKVNDQIETSVNLAWTAGSNNTRFGIAAKYQLDADTSISAKVNNASLIGVGYTRILRPGVKLTLSALVDGKNVTAGGHKVGLGFELAV</sequence>
<dbReference type="InterPro" id="IPR027246">
    <property type="entry name" value="Porin_Euk/Tom40"/>
</dbReference>
<evidence type="ECO:0000256" key="10">
    <source>
        <dbReference type="ARBA" id="ARBA00022843"/>
    </source>
</evidence>
<dbReference type="GO" id="GO:0046930">
    <property type="term" value="C:pore complex"/>
    <property type="evidence" value="ECO:0007669"/>
    <property type="project" value="UniProtKB-KW"/>
</dbReference>
<evidence type="ECO:0000256" key="6">
    <source>
        <dbReference type="ARBA" id="ARBA00022553"/>
    </source>
</evidence>
<dbReference type="EMBL" id="JANPWB010000015">
    <property type="protein sequence ID" value="KAJ1090957.1"/>
    <property type="molecule type" value="Genomic_DNA"/>
</dbReference>
<name>A0AAV7LHC0_PLEWA</name>
<protein>
    <recommendedName>
        <fullName evidence="21">Non-selective voltage-gated ion channel VDAC3</fullName>
    </recommendedName>
</protein>
<comment type="caution">
    <text evidence="22">The sequence shown here is derived from an EMBL/GenBank/DDBJ whole genome shotgun (WGS) entry which is preliminary data.</text>
</comment>
<keyword evidence="3" id="KW-0813">Transport</keyword>
<evidence type="ECO:0000256" key="16">
    <source>
        <dbReference type="ARBA" id="ARBA00023136"/>
    </source>
</evidence>
<dbReference type="GO" id="GO:0015288">
    <property type="term" value="F:porin activity"/>
    <property type="evidence" value="ECO:0007669"/>
    <property type="project" value="UniProtKB-KW"/>
</dbReference>
<comment type="similarity">
    <text evidence="2">Belongs to the eukaryotic mitochondrial porin family.</text>
</comment>
<evidence type="ECO:0000256" key="11">
    <source>
        <dbReference type="ARBA" id="ARBA00022990"/>
    </source>
</evidence>
<dbReference type="CDD" id="cd07306">
    <property type="entry name" value="Porin3_VDAC"/>
    <property type="match status" value="1"/>
</dbReference>